<evidence type="ECO:0000256" key="2">
    <source>
        <dbReference type="ARBA" id="ARBA00009530"/>
    </source>
</evidence>
<evidence type="ECO:0000256" key="4">
    <source>
        <dbReference type="ARBA" id="ARBA00022989"/>
    </source>
</evidence>
<feature type="transmembrane region" description="Helical" evidence="6">
    <location>
        <begin position="111"/>
        <end position="134"/>
    </location>
</feature>
<evidence type="ECO:0000256" key="3">
    <source>
        <dbReference type="ARBA" id="ARBA00022692"/>
    </source>
</evidence>
<gene>
    <name evidence="8" type="ORF">GCM10023184_35940</name>
</gene>
<comment type="caution">
    <text evidence="8">The sequence shown here is derived from an EMBL/GenBank/DDBJ whole genome shotgun (WGS) entry which is preliminary data.</text>
</comment>
<dbReference type="PANTHER" id="PTHR21659:SF42">
    <property type="entry name" value="UPF0057 MEMBRANE PROTEIN ZK632.10-RELATED"/>
    <property type="match status" value="1"/>
</dbReference>
<dbReference type="PROSITE" id="PS01309">
    <property type="entry name" value="UPF0057"/>
    <property type="match status" value="1"/>
</dbReference>
<keyword evidence="3 6" id="KW-0812">Transmembrane</keyword>
<evidence type="ECO:0008006" key="10">
    <source>
        <dbReference type="Google" id="ProtNLM"/>
    </source>
</evidence>
<evidence type="ECO:0000256" key="1">
    <source>
        <dbReference type="ARBA" id="ARBA00004370"/>
    </source>
</evidence>
<keyword evidence="7" id="KW-0732">Signal</keyword>
<reference evidence="9" key="1">
    <citation type="journal article" date="2019" name="Int. J. Syst. Evol. Microbiol.">
        <title>The Global Catalogue of Microorganisms (GCM) 10K type strain sequencing project: providing services to taxonomists for standard genome sequencing and annotation.</title>
        <authorList>
            <consortium name="The Broad Institute Genomics Platform"/>
            <consortium name="The Broad Institute Genome Sequencing Center for Infectious Disease"/>
            <person name="Wu L."/>
            <person name="Ma J."/>
        </authorList>
    </citation>
    <scope>NUCLEOTIDE SEQUENCE [LARGE SCALE GENOMIC DNA]</scope>
    <source>
        <strain evidence="9">JCM 17919</strain>
    </source>
</reference>
<proteinExistence type="inferred from homology"/>
<evidence type="ECO:0000256" key="6">
    <source>
        <dbReference type="SAM" id="Phobius"/>
    </source>
</evidence>
<organism evidence="8 9">
    <name type="scientific">Flaviaesturariibacter amylovorans</name>
    <dbReference type="NCBI Taxonomy" id="1084520"/>
    <lineage>
        <taxon>Bacteria</taxon>
        <taxon>Pseudomonadati</taxon>
        <taxon>Bacteroidota</taxon>
        <taxon>Chitinophagia</taxon>
        <taxon>Chitinophagales</taxon>
        <taxon>Chitinophagaceae</taxon>
        <taxon>Flaviaestuariibacter</taxon>
    </lineage>
</organism>
<evidence type="ECO:0000256" key="5">
    <source>
        <dbReference type="ARBA" id="ARBA00023136"/>
    </source>
</evidence>
<keyword evidence="5 6" id="KW-0472">Membrane</keyword>
<comment type="similarity">
    <text evidence="2">Belongs to the UPF0057 (PMP3) family.</text>
</comment>
<feature type="transmembrane region" description="Helical" evidence="6">
    <location>
        <begin position="86"/>
        <end position="104"/>
    </location>
</feature>
<dbReference type="EMBL" id="BAABGY010000011">
    <property type="protein sequence ID" value="GAA4339074.1"/>
    <property type="molecule type" value="Genomic_DNA"/>
</dbReference>
<keyword evidence="4 6" id="KW-1133">Transmembrane helix</keyword>
<feature type="chain" id="PRO_5045942831" description="YqaE/Pmp3 family membrane protein" evidence="7">
    <location>
        <begin position="25"/>
        <end position="137"/>
    </location>
</feature>
<evidence type="ECO:0000313" key="8">
    <source>
        <dbReference type="EMBL" id="GAA4339074.1"/>
    </source>
</evidence>
<dbReference type="PANTHER" id="PTHR21659">
    <property type="entry name" value="HYDROPHOBIC PROTEIN RCI2 LOW TEMPERATURE AND SALT RESPONSIVE PROTEIN LTI6 -RELATED"/>
    <property type="match status" value="1"/>
</dbReference>
<dbReference type="Pfam" id="PF01679">
    <property type="entry name" value="Pmp3"/>
    <property type="match status" value="1"/>
</dbReference>
<feature type="signal peptide" evidence="7">
    <location>
        <begin position="1"/>
        <end position="24"/>
    </location>
</feature>
<evidence type="ECO:0000256" key="7">
    <source>
        <dbReference type="SAM" id="SignalP"/>
    </source>
</evidence>
<dbReference type="RefSeq" id="WP_345257204.1">
    <property type="nucleotide sequence ID" value="NZ_BAABGY010000011.1"/>
</dbReference>
<name>A0ABP8HGL0_9BACT</name>
<evidence type="ECO:0000313" key="9">
    <source>
        <dbReference type="Proteomes" id="UP001501725"/>
    </source>
</evidence>
<dbReference type="Proteomes" id="UP001501725">
    <property type="component" value="Unassembled WGS sequence"/>
</dbReference>
<protein>
    <recommendedName>
        <fullName evidence="10">YqaE/Pmp3 family membrane protein</fullName>
    </recommendedName>
</protein>
<sequence length="137" mass="15232">MKSIFTRLLLVLLCTGLFVPESFAIVPPAATASVEPDPATVKKALTEFRNLPRKERKARIKESRKAVKDYVKAERAAGRAPKASKVVQVIFAILVPPLGVYLHEGEINNRFWISLILTLLFFIPGMIYALVIVLGDE</sequence>
<dbReference type="InterPro" id="IPR000612">
    <property type="entry name" value="PMP3"/>
</dbReference>
<keyword evidence="9" id="KW-1185">Reference proteome</keyword>
<comment type="subcellular location">
    <subcellularLocation>
        <location evidence="1">Membrane</location>
    </subcellularLocation>
</comment>
<accession>A0ABP8HGL0</accession>